<dbReference type="EMBL" id="AMCI01001825">
    <property type="protein sequence ID" value="EJX04385.1"/>
    <property type="molecule type" value="Genomic_DNA"/>
</dbReference>
<dbReference type="GO" id="GO:0006260">
    <property type="term" value="P:DNA replication"/>
    <property type="evidence" value="ECO:0007669"/>
    <property type="project" value="InterPro"/>
</dbReference>
<dbReference type="PANTHER" id="PTHR21075:SF0">
    <property type="entry name" value="ANAEROBIC RIBONUCLEOSIDE-TRIPHOSPHATE REDUCTASE"/>
    <property type="match status" value="1"/>
</dbReference>
<accession>J9GV37</accession>
<protein>
    <submittedName>
        <fullName evidence="1">Anaerobic ribonucleoside-triphosphate reductase</fullName>
    </submittedName>
</protein>
<dbReference type="GO" id="GO:0004748">
    <property type="term" value="F:ribonucleoside-diphosphate reductase activity, thioredoxin disulfide as acceptor"/>
    <property type="evidence" value="ECO:0007669"/>
    <property type="project" value="TreeGrafter"/>
</dbReference>
<gene>
    <name evidence="1" type="ORF">EVA_07502</name>
</gene>
<organism evidence="1">
    <name type="scientific">gut metagenome</name>
    <dbReference type="NCBI Taxonomy" id="749906"/>
    <lineage>
        <taxon>unclassified sequences</taxon>
        <taxon>metagenomes</taxon>
        <taxon>organismal metagenomes</taxon>
    </lineage>
</organism>
<reference evidence="1" key="1">
    <citation type="journal article" date="2012" name="PLoS ONE">
        <title>Gene sets for utilization of primary and secondary nutrition supplies in the distal gut of endangered iberian lynx.</title>
        <authorList>
            <person name="Alcaide M."/>
            <person name="Messina E."/>
            <person name="Richter M."/>
            <person name="Bargiela R."/>
            <person name="Peplies J."/>
            <person name="Huws S.A."/>
            <person name="Newbold C.J."/>
            <person name="Golyshin P.N."/>
            <person name="Simon M.A."/>
            <person name="Lopez G."/>
            <person name="Yakimov M.M."/>
            <person name="Ferrer M."/>
        </authorList>
    </citation>
    <scope>NUCLEOTIDE SEQUENCE</scope>
</reference>
<proteinExistence type="predicted"/>
<dbReference type="GO" id="GO:0009265">
    <property type="term" value="P:2'-deoxyribonucleotide biosynthetic process"/>
    <property type="evidence" value="ECO:0007669"/>
    <property type="project" value="TreeGrafter"/>
</dbReference>
<comment type="caution">
    <text evidence="1">The sequence shown here is derived from an EMBL/GenBank/DDBJ whole genome shotgun (WGS) entry which is preliminary data.</text>
</comment>
<dbReference type="PANTHER" id="PTHR21075">
    <property type="entry name" value="ANAEROBIC RIBONUCLEOSIDE-TRIPHOSPHATE REDUCTASE"/>
    <property type="match status" value="1"/>
</dbReference>
<evidence type="ECO:0000313" key="1">
    <source>
        <dbReference type="EMBL" id="EJX04385.1"/>
    </source>
</evidence>
<dbReference type="GO" id="GO:0008998">
    <property type="term" value="F:ribonucleoside-triphosphate reductase (thioredoxin) activity"/>
    <property type="evidence" value="ECO:0007669"/>
    <property type="project" value="InterPro"/>
</dbReference>
<dbReference type="AlphaFoldDB" id="J9GV37"/>
<sequence length="231" mass="26832">MRTLLDKGMLPLFDSGYINLKRQYLTVGVNGIVEAAESLGITISDNAEYEQFVSNILGLIETYNKKYRSKDLLFNCEMIPAENVGVKHANWDREDGYFVPRDCYNSYFYIVESANTSVIEKFRLHGRRYIEHLTGGSALHMNLEEHLSQPQYRQLLRVAAKEGCNYFTFNIPNTLCKDCGHIDKRYLQECPHCHSKNVDYLTRIIGYLKRVSNFSLDRQKEAARRFYAKAE</sequence>
<dbReference type="GO" id="GO:0031250">
    <property type="term" value="C:anaerobic ribonucleoside-triphosphate reductase complex"/>
    <property type="evidence" value="ECO:0007669"/>
    <property type="project" value="TreeGrafter"/>
</dbReference>
<dbReference type="Gene3D" id="3.20.70.20">
    <property type="match status" value="1"/>
</dbReference>
<dbReference type="Pfam" id="PF13597">
    <property type="entry name" value="NRDD"/>
    <property type="match status" value="1"/>
</dbReference>
<name>J9GV37_9ZZZZ</name>
<dbReference type="SUPFAM" id="SSF51998">
    <property type="entry name" value="PFL-like glycyl radical enzymes"/>
    <property type="match status" value="1"/>
</dbReference>
<dbReference type="InterPro" id="IPR012833">
    <property type="entry name" value="NrdD"/>
</dbReference>